<dbReference type="AlphaFoldDB" id="A0A0D3FTU7"/>
<dbReference type="PANTHER" id="PTHR48476:SF1">
    <property type="entry name" value="SHORT-CHAIN DEHYDROGENASE TIC 32, CHLOROPLASTIC-LIKE"/>
    <property type="match status" value="1"/>
</dbReference>
<accession>A0A0D3FTU7</accession>
<dbReference type="Gramene" id="OBART04G06570.6">
    <property type="protein sequence ID" value="OBART04G06570.6"/>
    <property type="gene ID" value="OBART04G06570"/>
</dbReference>
<reference evidence="1" key="2">
    <citation type="submission" date="2015-03" db="UniProtKB">
        <authorList>
            <consortium name="EnsemblPlants"/>
        </authorList>
    </citation>
    <scope>IDENTIFICATION</scope>
</reference>
<dbReference type="InterPro" id="IPR055280">
    <property type="entry name" value="TIC32"/>
</dbReference>
<dbReference type="InterPro" id="IPR036291">
    <property type="entry name" value="NAD(P)-bd_dom_sf"/>
</dbReference>
<name>A0A0D3FTU7_9ORYZ</name>
<dbReference type="Gene3D" id="3.40.50.720">
    <property type="entry name" value="NAD(P)-binding Rossmann-like Domain"/>
    <property type="match status" value="1"/>
</dbReference>
<organism evidence="1">
    <name type="scientific">Oryza barthii</name>
    <dbReference type="NCBI Taxonomy" id="65489"/>
    <lineage>
        <taxon>Eukaryota</taxon>
        <taxon>Viridiplantae</taxon>
        <taxon>Streptophyta</taxon>
        <taxon>Embryophyta</taxon>
        <taxon>Tracheophyta</taxon>
        <taxon>Spermatophyta</taxon>
        <taxon>Magnoliopsida</taxon>
        <taxon>Liliopsida</taxon>
        <taxon>Poales</taxon>
        <taxon>Poaceae</taxon>
        <taxon>BOP clade</taxon>
        <taxon>Oryzoideae</taxon>
        <taxon>Oryzeae</taxon>
        <taxon>Oryzinae</taxon>
        <taxon>Oryza</taxon>
    </lineage>
</organism>
<dbReference type="PANTHER" id="PTHR48476">
    <property type="entry name" value="SHORT-CHAIN DEHYDROGENASE TIC 32, CHLOROPLASTIC-LIKE"/>
    <property type="match status" value="1"/>
</dbReference>
<protein>
    <recommendedName>
        <fullName evidence="3">Short-chain dehydrogenase TIC 32, chloroplastic</fullName>
    </recommendedName>
</protein>
<keyword evidence="2" id="KW-1185">Reference proteome</keyword>
<evidence type="ECO:0008006" key="3">
    <source>
        <dbReference type="Google" id="ProtNLM"/>
    </source>
</evidence>
<dbReference type="Proteomes" id="UP000026960">
    <property type="component" value="Chromosome 4"/>
</dbReference>
<dbReference type="SUPFAM" id="SSF51735">
    <property type="entry name" value="NAD(P)-binding Rossmann-fold domains"/>
    <property type="match status" value="1"/>
</dbReference>
<evidence type="ECO:0000313" key="1">
    <source>
        <dbReference type="EnsemblPlants" id="OBART04G06570.6"/>
    </source>
</evidence>
<dbReference type="EnsemblPlants" id="OBART04G06570.6">
    <property type="protein sequence ID" value="OBART04G06570.6"/>
    <property type="gene ID" value="OBART04G06570"/>
</dbReference>
<proteinExistence type="predicted"/>
<sequence>MTSGTKTIKRRRKTQRPHAMWGLLRRSSSSGFSPSSTAEEVTAGIDGSGLVALITGVCFVPFKLSEDGIELHFATNHVGHFLLTDLLIEKMKVTAIESGKEGRVVMIKDEKTDLYKDMTFNYIFLFSLVRFLAYGQSKLANILHSNLLSSHLKEQDAKVIVNSLHPGAVATNILHHWCPLYGAIRAIGKYFVKGVEQGAATVCYVALHPQVAGVTGEYFSDCNITELKSHALDMDLAKRLWDFSLSLIR</sequence>
<reference evidence="1" key="1">
    <citation type="journal article" date="2009" name="Rice">
        <title>De Novo Next Generation Sequencing of Plant Genomes.</title>
        <authorList>
            <person name="Rounsley S."/>
            <person name="Marri P.R."/>
            <person name="Yu Y."/>
            <person name="He R."/>
            <person name="Sisneros N."/>
            <person name="Goicoechea J.L."/>
            <person name="Lee S.J."/>
            <person name="Angelova A."/>
            <person name="Kudrna D."/>
            <person name="Luo M."/>
            <person name="Affourtit J."/>
            <person name="Desany B."/>
            <person name="Knight J."/>
            <person name="Niazi F."/>
            <person name="Egholm M."/>
            <person name="Wing R.A."/>
        </authorList>
    </citation>
    <scope>NUCLEOTIDE SEQUENCE [LARGE SCALE GENOMIC DNA]</scope>
    <source>
        <strain evidence="1">cv. IRGC 105608</strain>
    </source>
</reference>
<evidence type="ECO:0000313" key="2">
    <source>
        <dbReference type="Proteomes" id="UP000026960"/>
    </source>
</evidence>